<feature type="region of interest" description="Disordered" evidence="5">
    <location>
        <begin position="353"/>
        <end position="374"/>
    </location>
</feature>
<feature type="compositionally biased region" description="Polar residues" evidence="5">
    <location>
        <begin position="354"/>
        <end position="374"/>
    </location>
</feature>
<feature type="region of interest" description="Disordered" evidence="5">
    <location>
        <begin position="415"/>
        <end position="440"/>
    </location>
</feature>
<proteinExistence type="predicted"/>
<dbReference type="Pfam" id="PF00226">
    <property type="entry name" value="DnaJ"/>
    <property type="match status" value="1"/>
</dbReference>
<dbReference type="PROSITE" id="PS50157">
    <property type="entry name" value="ZINC_FINGER_C2H2_2"/>
    <property type="match status" value="2"/>
</dbReference>
<keyword evidence="3" id="KW-0862">Zinc</keyword>
<dbReference type="PROSITE" id="PS00028">
    <property type="entry name" value="ZINC_FINGER_C2H2_1"/>
    <property type="match status" value="2"/>
</dbReference>
<dbReference type="InterPro" id="IPR013087">
    <property type="entry name" value="Znf_C2H2_type"/>
</dbReference>
<organism evidence="8 9">
    <name type="scientific">Endocarpon pusillum</name>
    <dbReference type="NCBI Taxonomy" id="364733"/>
    <lineage>
        <taxon>Eukaryota</taxon>
        <taxon>Fungi</taxon>
        <taxon>Dikarya</taxon>
        <taxon>Ascomycota</taxon>
        <taxon>Pezizomycotina</taxon>
        <taxon>Eurotiomycetes</taxon>
        <taxon>Chaetothyriomycetidae</taxon>
        <taxon>Verrucariales</taxon>
        <taxon>Verrucariaceae</taxon>
        <taxon>Endocarpon</taxon>
    </lineage>
</organism>
<dbReference type="PANTHER" id="PTHR44029:SF1">
    <property type="entry name" value="DNAJ HOMOLOG SUBFAMILY C MEMBER 21"/>
    <property type="match status" value="1"/>
</dbReference>
<dbReference type="CDD" id="cd06257">
    <property type="entry name" value="DnaJ"/>
    <property type="match status" value="1"/>
</dbReference>
<dbReference type="EMBL" id="JAACFV010000149">
    <property type="protein sequence ID" value="KAF7504114.1"/>
    <property type="molecule type" value="Genomic_DNA"/>
</dbReference>
<keyword evidence="1" id="KW-0479">Metal-binding</keyword>
<feature type="domain" description="J" evidence="6">
    <location>
        <begin position="21"/>
        <end position="87"/>
    </location>
</feature>
<dbReference type="PROSITE" id="PS00636">
    <property type="entry name" value="DNAJ_1"/>
    <property type="match status" value="1"/>
</dbReference>
<dbReference type="SMART" id="SM00451">
    <property type="entry name" value="ZnF_U1"/>
    <property type="match status" value="1"/>
</dbReference>
<dbReference type="PROSITE" id="PS50076">
    <property type="entry name" value="DNAJ_2"/>
    <property type="match status" value="1"/>
</dbReference>
<feature type="region of interest" description="Disordered" evidence="5">
    <location>
        <begin position="248"/>
        <end position="277"/>
    </location>
</feature>
<dbReference type="InterPro" id="IPR054076">
    <property type="entry name" value="ZUO1-like_ZHD"/>
</dbReference>
<dbReference type="InterPro" id="IPR018253">
    <property type="entry name" value="DnaJ_domain_CS"/>
</dbReference>
<gene>
    <name evidence="8" type="ORF">GJ744_002683</name>
</gene>
<evidence type="ECO:0000313" key="9">
    <source>
        <dbReference type="Proteomes" id="UP000606974"/>
    </source>
</evidence>
<feature type="region of interest" description="Disordered" evidence="5">
    <location>
        <begin position="1"/>
        <end position="20"/>
    </location>
</feature>
<feature type="compositionally biased region" description="Basic residues" evidence="5">
    <location>
        <begin position="479"/>
        <end position="489"/>
    </location>
</feature>
<evidence type="ECO:0000256" key="1">
    <source>
        <dbReference type="ARBA" id="ARBA00022723"/>
    </source>
</evidence>
<keyword evidence="2 4" id="KW-0863">Zinc-finger</keyword>
<feature type="compositionally biased region" description="Low complexity" evidence="5">
    <location>
        <begin position="415"/>
        <end position="433"/>
    </location>
</feature>
<feature type="compositionally biased region" description="Basic and acidic residues" evidence="5">
    <location>
        <begin position="248"/>
        <end position="263"/>
    </location>
</feature>
<dbReference type="GO" id="GO:0008270">
    <property type="term" value="F:zinc ion binding"/>
    <property type="evidence" value="ECO:0007669"/>
    <property type="project" value="UniProtKB-KW"/>
</dbReference>
<keyword evidence="9" id="KW-1185">Reference proteome</keyword>
<dbReference type="InterPro" id="IPR051964">
    <property type="entry name" value="Chaperone_stress_response"/>
</dbReference>
<feature type="domain" description="C2H2-type" evidence="7">
    <location>
        <begin position="504"/>
        <end position="533"/>
    </location>
</feature>
<dbReference type="SUPFAM" id="SSF57667">
    <property type="entry name" value="beta-beta-alpha zinc fingers"/>
    <property type="match status" value="1"/>
</dbReference>
<dbReference type="SMART" id="SM00355">
    <property type="entry name" value="ZnF_C2H2"/>
    <property type="match status" value="2"/>
</dbReference>
<evidence type="ECO:0000259" key="6">
    <source>
        <dbReference type="PROSITE" id="PS50076"/>
    </source>
</evidence>
<feature type="region of interest" description="Disordered" evidence="5">
    <location>
        <begin position="464"/>
        <end position="497"/>
    </location>
</feature>
<feature type="compositionally biased region" description="Low complexity" evidence="5">
    <location>
        <begin position="464"/>
        <end position="478"/>
    </location>
</feature>
<evidence type="ECO:0000256" key="2">
    <source>
        <dbReference type="ARBA" id="ARBA00022771"/>
    </source>
</evidence>
<evidence type="ECO:0000313" key="8">
    <source>
        <dbReference type="EMBL" id="KAF7504114.1"/>
    </source>
</evidence>
<feature type="domain" description="C2H2-type" evidence="7">
    <location>
        <begin position="316"/>
        <end position="340"/>
    </location>
</feature>
<dbReference type="InterPro" id="IPR036869">
    <property type="entry name" value="J_dom_sf"/>
</dbReference>
<dbReference type="InterPro" id="IPR036236">
    <property type="entry name" value="Znf_C2H2_sf"/>
</dbReference>
<dbReference type="OrthoDB" id="5894at2759"/>
<dbReference type="InterPro" id="IPR022755">
    <property type="entry name" value="Znf_C2H2_jaz"/>
</dbReference>
<dbReference type="SUPFAM" id="SSF46565">
    <property type="entry name" value="Chaperone J-domain"/>
    <property type="match status" value="1"/>
</dbReference>
<dbReference type="GO" id="GO:0003676">
    <property type="term" value="F:nucleic acid binding"/>
    <property type="evidence" value="ECO:0007669"/>
    <property type="project" value="InterPro"/>
</dbReference>
<reference evidence="8" key="1">
    <citation type="submission" date="2020-02" db="EMBL/GenBank/DDBJ databases">
        <authorList>
            <person name="Palmer J.M."/>
        </authorList>
    </citation>
    <scope>NUCLEOTIDE SEQUENCE</scope>
    <source>
        <strain evidence="8">EPUS1.4</strain>
        <tissue evidence="8">Thallus</tissue>
    </source>
</reference>
<evidence type="ECO:0008006" key="10">
    <source>
        <dbReference type="Google" id="ProtNLM"/>
    </source>
</evidence>
<dbReference type="AlphaFoldDB" id="A0A8H7DYM2"/>
<feature type="compositionally biased region" description="Polar residues" evidence="5">
    <location>
        <begin position="1"/>
        <end position="17"/>
    </location>
</feature>
<accession>A0A8H7DYM2</accession>
<evidence type="ECO:0000256" key="3">
    <source>
        <dbReference type="ARBA" id="ARBA00022833"/>
    </source>
</evidence>
<evidence type="ECO:0000259" key="7">
    <source>
        <dbReference type="PROSITE" id="PS50157"/>
    </source>
</evidence>
<dbReference type="Proteomes" id="UP000606974">
    <property type="component" value="Unassembled WGS sequence"/>
</dbReference>
<dbReference type="SMART" id="SM00271">
    <property type="entry name" value="DnaJ"/>
    <property type="match status" value="1"/>
</dbReference>
<dbReference type="Gene3D" id="3.30.160.60">
    <property type="entry name" value="Classic Zinc Finger"/>
    <property type="match status" value="1"/>
</dbReference>
<dbReference type="InterPro" id="IPR001623">
    <property type="entry name" value="DnaJ_domain"/>
</dbReference>
<dbReference type="PANTHER" id="PTHR44029">
    <property type="entry name" value="DNAJ HOMOLOG SUBFAMILY C MEMBER 21"/>
    <property type="match status" value="1"/>
</dbReference>
<feature type="compositionally biased region" description="Low complexity" evidence="5">
    <location>
        <begin position="265"/>
        <end position="277"/>
    </location>
</feature>
<feature type="region of interest" description="Disordered" evidence="5">
    <location>
        <begin position="524"/>
        <end position="548"/>
    </location>
</feature>
<protein>
    <recommendedName>
        <fullName evidence="10">DnaJ-domain-containing protein</fullName>
    </recommendedName>
</protein>
<evidence type="ECO:0000256" key="4">
    <source>
        <dbReference type="PROSITE-ProRule" id="PRU00042"/>
    </source>
</evidence>
<dbReference type="GO" id="GO:0005737">
    <property type="term" value="C:cytoplasm"/>
    <property type="evidence" value="ECO:0007669"/>
    <property type="project" value="TreeGrafter"/>
</dbReference>
<dbReference type="Gene3D" id="1.10.287.110">
    <property type="entry name" value="DnaJ domain"/>
    <property type="match status" value="1"/>
</dbReference>
<dbReference type="PRINTS" id="PR00625">
    <property type="entry name" value="JDOMAIN"/>
</dbReference>
<dbReference type="Pfam" id="PF12171">
    <property type="entry name" value="zf-C2H2_jaz"/>
    <property type="match status" value="1"/>
</dbReference>
<dbReference type="InterPro" id="IPR003604">
    <property type="entry name" value="Matrin/U1-like-C_Znf_C2H2"/>
</dbReference>
<sequence>MGQAHSSNGDTPQNRGQNKVDYYELLGVERQASDDEIKKAYRKKALELHPDRNYGNVEHATTLFAEVQSAYEVLSDAQERAWYDSHRDVFLGASQSGQETHDEFFYNIRMTTADDVLKMTVKHHGRTDYSDSSAGFYGGLREFFGQLAKEEEIACKWENMDPVEYPDFGQKEDDYNDVVRPFYAAWNAFATRKSYSWKDAYRPLDAPDRRVRRLMEKQNRGLREQAIREFNDAVRSLVAFVRKRDPRYQENQKSEEERQKSLREAAAAQSARSRAARQAKLDELDQVNLPQWAEPTRVDERVGGFSSGEDVEQLEIECVVCNKTFKSEAQYAAHERSKKHIKLLKRLQQDMRNQDQQFTEDGSQSAAAKPIHQTTLSSSAEEVAACLNRVPSLPEQHIGSNLGGEKLLDDDKTTAGNLLASSGSSSSGSDGNDYAPRSEVESRLVDLEAEMLAGGLDATAIKDTTSASDSDAPSIPKLGKAKQKRAKRAAQKDAGATKPTTSAFSCVVCQADFPSKTKLFNHIKERGHAAPASVTGSKGGKGSKGKKA</sequence>
<evidence type="ECO:0000256" key="5">
    <source>
        <dbReference type="SAM" id="MobiDB-lite"/>
    </source>
</evidence>
<dbReference type="Pfam" id="PF21884">
    <property type="entry name" value="ZUO1-like_ZHD"/>
    <property type="match status" value="1"/>
</dbReference>
<name>A0A8H7DYM2_9EURO</name>
<comment type="caution">
    <text evidence="8">The sequence shown here is derived from an EMBL/GenBank/DDBJ whole genome shotgun (WGS) entry which is preliminary data.</text>
</comment>